<dbReference type="EMBL" id="MU274942">
    <property type="protein sequence ID" value="KAI0084503.1"/>
    <property type="molecule type" value="Genomic_DNA"/>
</dbReference>
<gene>
    <name evidence="1" type="ORF">BDY19DRAFT_997719</name>
</gene>
<reference evidence="1" key="1">
    <citation type="journal article" date="2021" name="Environ. Microbiol.">
        <title>Gene family expansions and transcriptome signatures uncover fungal adaptations to wood decay.</title>
        <authorList>
            <person name="Hage H."/>
            <person name="Miyauchi S."/>
            <person name="Viragh M."/>
            <person name="Drula E."/>
            <person name="Min B."/>
            <person name="Chaduli D."/>
            <person name="Navarro D."/>
            <person name="Favel A."/>
            <person name="Norest M."/>
            <person name="Lesage-Meessen L."/>
            <person name="Balint B."/>
            <person name="Merenyi Z."/>
            <person name="de Eugenio L."/>
            <person name="Morin E."/>
            <person name="Martinez A.T."/>
            <person name="Baldrian P."/>
            <person name="Stursova M."/>
            <person name="Martinez M.J."/>
            <person name="Novotny C."/>
            <person name="Magnuson J.K."/>
            <person name="Spatafora J.W."/>
            <person name="Maurice S."/>
            <person name="Pangilinan J."/>
            <person name="Andreopoulos W."/>
            <person name="LaButti K."/>
            <person name="Hundley H."/>
            <person name="Na H."/>
            <person name="Kuo A."/>
            <person name="Barry K."/>
            <person name="Lipzen A."/>
            <person name="Henrissat B."/>
            <person name="Riley R."/>
            <person name="Ahrendt S."/>
            <person name="Nagy L.G."/>
            <person name="Grigoriev I.V."/>
            <person name="Martin F."/>
            <person name="Rosso M.N."/>
        </authorList>
    </citation>
    <scope>NUCLEOTIDE SEQUENCE</scope>
    <source>
        <strain evidence="1">CBS 384.51</strain>
    </source>
</reference>
<comment type="caution">
    <text evidence="1">The sequence shown here is derived from an EMBL/GenBank/DDBJ whole genome shotgun (WGS) entry which is preliminary data.</text>
</comment>
<accession>A0ACB8TR87</accession>
<sequence>MAGVGIFGKQFLYLCKIPLPLRQSLPSTAFCLSTHFVRFIKHLPSFKQENRTAVQTKMSSELPDEYPVRVPDDSPVLTGLEKLDIPSRDPRLPTVYTYAGAHPLHPTKILSLGTTYVYLVDPSPDGKDVFAALSNTQKVPSGPIDGLRGLVELKPGDAFFARPIDKAGDPGADCLQIMVGVSLVNSANEQLMQLVRGGYTLDDILEMLDNVEKARNVMLRSREDRMKTSGKVAFEQHWRAQPLQNAPRCYGMNSMVQQPKQVEGPSAPLKTVDNEHDEYQEMVNELLRAATRLNVTAFEMQGPQGLLQAMKNYSDLVNTPHLGHHLNVYWGSQQTNCACPQHRGKERRLDK</sequence>
<keyword evidence="2" id="KW-1185">Reference proteome</keyword>
<organism evidence="1 2">
    <name type="scientific">Irpex rosettiformis</name>
    <dbReference type="NCBI Taxonomy" id="378272"/>
    <lineage>
        <taxon>Eukaryota</taxon>
        <taxon>Fungi</taxon>
        <taxon>Dikarya</taxon>
        <taxon>Basidiomycota</taxon>
        <taxon>Agaricomycotina</taxon>
        <taxon>Agaricomycetes</taxon>
        <taxon>Polyporales</taxon>
        <taxon>Irpicaceae</taxon>
        <taxon>Irpex</taxon>
    </lineage>
</organism>
<evidence type="ECO:0000313" key="2">
    <source>
        <dbReference type="Proteomes" id="UP001055072"/>
    </source>
</evidence>
<proteinExistence type="predicted"/>
<dbReference type="Proteomes" id="UP001055072">
    <property type="component" value="Unassembled WGS sequence"/>
</dbReference>
<evidence type="ECO:0000313" key="1">
    <source>
        <dbReference type="EMBL" id="KAI0084503.1"/>
    </source>
</evidence>
<name>A0ACB8TR87_9APHY</name>
<protein>
    <submittedName>
        <fullName evidence="1">Uncharacterized protein</fullName>
    </submittedName>
</protein>